<accession>A0A679BD98</accession>
<gene>
    <name evidence="1" type="primary">OBARTa0079C17.9</name>
</gene>
<name>A0A679BD98_9ORYZ</name>
<dbReference type="EMBL" id="AP018853">
    <property type="protein sequence ID" value="BBF89358.1"/>
    <property type="molecule type" value="Genomic_DNA"/>
</dbReference>
<evidence type="ECO:0000313" key="1">
    <source>
        <dbReference type="EMBL" id="BBF89358.1"/>
    </source>
</evidence>
<sequence length="114" mass="12817">MANIKWTPMKKKVRRMLKTWSTFDGCANARHVVVENLLGPQTRGRAARMAAAAATRGSSIYYFFLRPSVRLESSSSASRRLIQRSHTHDLQTSTHFNENKAFSKALGTQSSTLM</sequence>
<dbReference type="AlphaFoldDB" id="A0A679BD98"/>
<proteinExistence type="predicted"/>
<protein>
    <submittedName>
        <fullName evidence="1">Uncharacterized protein</fullName>
    </submittedName>
</protein>
<reference evidence="1" key="1">
    <citation type="submission" date="2018-08" db="EMBL/GenBank/DDBJ databases">
        <title>Oryza barthii genomic DNA, chromosome 11, BAC clone:OBARTa0079C17.</title>
        <authorList>
            <person name="Wu J."/>
            <person name="Kanamori H."/>
        </authorList>
    </citation>
    <scope>NUCLEOTIDE SEQUENCE</scope>
    <source>
        <strain evidence="1">W1588</strain>
    </source>
</reference>
<organism evidence="1">
    <name type="scientific">Oryza barthii</name>
    <dbReference type="NCBI Taxonomy" id="65489"/>
    <lineage>
        <taxon>Eukaryota</taxon>
        <taxon>Viridiplantae</taxon>
        <taxon>Streptophyta</taxon>
        <taxon>Embryophyta</taxon>
        <taxon>Tracheophyta</taxon>
        <taxon>Spermatophyta</taxon>
        <taxon>Magnoliopsida</taxon>
        <taxon>Liliopsida</taxon>
        <taxon>Poales</taxon>
        <taxon>Poaceae</taxon>
        <taxon>BOP clade</taxon>
        <taxon>Oryzoideae</taxon>
        <taxon>Oryzeae</taxon>
        <taxon>Oryzinae</taxon>
        <taxon>Oryza</taxon>
    </lineage>
</organism>